<keyword evidence="3" id="KW-1185">Reference proteome</keyword>
<protein>
    <submittedName>
        <fullName evidence="2">Uncharacterized protein</fullName>
    </submittedName>
</protein>
<evidence type="ECO:0000256" key="1">
    <source>
        <dbReference type="SAM" id="MobiDB-lite"/>
    </source>
</evidence>
<organism evidence="2 3">
    <name type="scientific">Xanthocytophaga agilis</name>
    <dbReference type="NCBI Taxonomy" id="3048010"/>
    <lineage>
        <taxon>Bacteria</taxon>
        <taxon>Pseudomonadati</taxon>
        <taxon>Bacteroidota</taxon>
        <taxon>Cytophagia</taxon>
        <taxon>Cytophagales</taxon>
        <taxon>Rhodocytophagaceae</taxon>
        <taxon>Xanthocytophaga</taxon>
    </lineage>
</organism>
<feature type="compositionally biased region" description="Basic and acidic residues" evidence="1">
    <location>
        <begin position="145"/>
        <end position="158"/>
    </location>
</feature>
<reference evidence="2" key="1">
    <citation type="submission" date="2023-05" db="EMBL/GenBank/DDBJ databases">
        <authorList>
            <person name="Zhang X."/>
        </authorList>
    </citation>
    <scope>NUCLEOTIDE SEQUENCE</scope>
    <source>
        <strain evidence="2">BD1B2-1</strain>
    </source>
</reference>
<gene>
    <name evidence="2" type="ORF">QNI22_35805</name>
</gene>
<evidence type="ECO:0000313" key="2">
    <source>
        <dbReference type="EMBL" id="MDJ1506080.1"/>
    </source>
</evidence>
<accession>A0AAE3RCS7</accession>
<name>A0AAE3RCS7_9BACT</name>
<dbReference type="AlphaFoldDB" id="A0AAE3RCS7"/>
<feature type="region of interest" description="Disordered" evidence="1">
    <location>
        <begin position="135"/>
        <end position="158"/>
    </location>
</feature>
<dbReference type="Proteomes" id="UP001232063">
    <property type="component" value="Unassembled WGS sequence"/>
</dbReference>
<comment type="caution">
    <text evidence="2">The sequence shown here is derived from an EMBL/GenBank/DDBJ whole genome shotgun (WGS) entry which is preliminary data.</text>
</comment>
<evidence type="ECO:0000313" key="3">
    <source>
        <dbReference type="Proteomes" id="UP001232063"/>
    </source>
</evidence>
<proteinExistence type="predicted"/>
<dbReference type="EMBL" id="JASJOU010000020">
    <property type="protein sequence ID" value="MDJ1506080.1"/>
    <property type="molecule type" value="Genomic_DNA"/>
</dbReference>
<dbReference type="RefSeq" id="WP_314518803.1">
    <property type="nucleotide sequence ID" value="NZ_JASJOU010000020.1"/>
</dbReference>
<sequence>MKSLSLIIFLFLIIFHARSQEYEFDIHRKKLSDVIKLEQTLGSEPSKTNYKHMLPAGVAQPILFTRKQHNIPDLQVLYFYYEKDSTFYSIVYEWDESNKTGYLENNKKSQEFMKNLIQKYNDLEKLISKEFGQSKSEGKLSPLSKSEKEGGLTKRDVWNPDDSTEIELTTVISNYYEKKNMVTTNPSHRIRLYVRNTQQKLTPSPKLSQGKIDSLTLVARSLFQTLANKNFEQA</sequence>